<dbReference type="KEGG" id="pry:Prubr_07680"/>
<evidence type="ECO:0000259" key="2">
    <source>
        <dbReference type="SMART" id="SM00960"/>
    </source>
</evidence>
<dbReference type="Pfam" id="PF03259">
    <property type="entry name" value="Robl_LC7"/>
    <property type="match status" value="1"/>
</dbReference>
<dbReference type="EMBL" id="AP023359">
    <property type="protein sequence ID" value="BCJ63747.1"/>
    <property type="molecule type" value="Genomic_DNA"/>
</dbReference>
<feature type="domain" description="Roadblock/LAMTOR2" evidence="2">
    <location>
        <begin position="8"/>
        <end position="96"/>
    </location>
</feature>
<dbReference type="Gene3D" id="3.30.450.30">
    <property type="entry name" value="Dynein light chain 2a, cytoplasmic"/>
    <property type="match status" value="1"/>
</dbReference>
<dbReference type="SMART" id="SM00960">
    <property type="entry name" value="Robl_LC7"/>
    <property type="match status" value="1"/>
</dbReference>
<gene>
    <name evidence="3" type="ORF">Prubr_07680</name>
</gene>
<keyword evidence="4" id="KW-1185">Reference proteome</keyword>
<dbReference type="InterPro" id="IPR004942">
    <property type="entry name" value="Roadblock/LAMTOR2_dom"/>
</dbReference>
<feature type="region of interest" description="Disordered" evidence="1">
    <location>
        <begin position="129"/>
        <end position="160"/>
    </location>
</feature>
<reference evidence="3" key="1">
    <citation type="submission" date="2020-08" db="EMBL/GenBank/DDBJ databases">
        <title>Whole genome shotgun sequence of Polymorphospora rubra NBRC 101157.</title>
        <authorList>
            <person name="Komaki H."/>
            <person name="Tamura T."/>
        </authorList>
    </citation>
    <scope>NUCLEOTIDE SEQUENCE</scope>
    <source>
        <strain evidence="3">NBRC 101157</strain>
    </source>
</reference>
<evidence type="ECO:0000313" key="4">
    <source>
        <dbReference type="Proteomes" id="UP000680866"/>
    </source>
</evidence>
<organism evidence="3 4">
    <name type="scientific">Polymorphospora rubra</name>
    <dbReference type="NCBI Taxonomy" id="338584"/>
    <lineage>
        <taxon>Bacteria</taxon>
        <taxon>Bacillati</taxon>
        <taxon>Actinomycetota</taxon>
        <taxon>Actinomycetes</taxon>
        <taxon>Micromonosporales</taxon>
        <taxon>Micromonosporaceae</taxon>
        <taxon>Polymorphospora</taxon>
    </lineage>
</organism>
<evidence type="ECO:0000256" key="1">
    <source>
        <dbReference type="SAM" id="MobiDB-lite"/>
    </source>
</evidence>
<dbReference type="Proteomes" id="UP000680866">
    <property type="component" value="Chromosome"/>
</dbReference>
<evidence type="ECO:0000313" key="3">
    <source>
        <dbReference type="EMBL" id="BCJ63747.1"/>
    </source>
</evidence>
<name>A0A810MRA0_9ACTN</name>
<dbReference type="RefSeq" id="WP_212821677.1">
    <property type="nucleotide sequence ID" value="NZ_AP023359.1"/>
</dbReference>
<dbReference type="AlphaFoldDB" id="A0A810MRA0"/>
<dbReference type="SUPFAM" id="SSF103196">
    <property type="entry name" value="Roadblock/LC7 domain"/>
    <property type="match status" value="1"/>
</dbReference>
<protein>
    <recommendedName>
        <fullName evidence="2">Roadblock/LAMTOR2 domain-containing protein</fullName>
    </recommendedName>
</protein>
<proteinExistence type="predicted"/>
<sequence length="160" mass="16373">MDADVAIKAEINALRRRLPDVTGTVLAGLDGMLIAHDVPGLEPSSLAALSAAHLGLGQRFALTAGLGTLHETVLQGTEGYVIVYAAGSRALLTVLTTAEVNLPLLHLDARQLAARLGVMIERASAAAAAAPTPRRGGTVTGNGSTPLAVRTPMATLPGRR</sequence>
<accession>A0A810MRA0</accession>